<gene>
    <name evidence="7" type="primary">pit</name>
    <name evidence="7" type="ORF">NUM_30560</name>
</gene>
<dbReference type="InterPro" id="IPR001204">
    <property type="entry name" value="Phos_transporter"/>
</dbReference>
<name>A0A8J4EK46_9ACTN</name>
<evidence type="ECO:0000256" key="3">
    <source>
        <dbReference type="ARBA" id="ARBA00022692"/>
    </source>
</evidence>
<proteinExistence type="predicted"/>
<organism evidence="7 8">
    <name type="scientific">Actinocatenispora comari</name>
    <dbReference type="NCBI Taxonomy" id="2807577"/>
    <lineage>
        <taxon>Bacteria</taxon>
        <taxon>Bacillati</taxon>
        <taxon>Actinomycetota</taxon>
        <taxon>Actinomycetes</taxon>
        <taxon>Micromonosporales</taxon>
        <taxon>Micromonosporaceae</taxon>
        <taxon>Actinocatenispora</taxon>
    </lineage>
</organism>
<feature type="transmembrane region" description="Helical" evidence="6">
    <location>
        <begin position="128"/>
        <end position="147"/>
    </location>
</feature>
<feature type="transmembrane region" description="Helical" evidence="6">
    <location>
        <begin position="37"/>
        <end position="56"/>
    </location>
</feature>
<keyword evidence="4 6" id="KW-1133">Transmembrane helix</keyword>
<evidence type="ECO:0000313" key="7">
    <source>
        <dbReference type="EMBL" id="GIL27802.1"/>
    </source>
</evidence>
<keyword evidence="5 6" id="KW-0472">Membrane</keyword>
<dbReference type="AlphaFoldDB" id="A0A8J4EK46"/>
<keyword evidence="8" id="KW-1185">Reference proteome</keyword>
<feature type="transmembrane region" description="Helical" evidence="6">
    <location>
        <begin position="168"/>
        <end position="191"/>
    </location>
</feature>
<dbReference type="Pfam" id="PF01384">
    <property type="entry name" value="PHO4"/>
    <property type="match status" value="2"/>
</dbReference>
<keyword evidence="2" id="KW-0813">Transport</keyword>
<dbReference type="PANTHER" id="PTHR11101">
    <property type="entry name" value="PHOSPHATE TRANSPORTER"/>
    <property type="match status" value="1"/>
</dbReference>
<evidence type="ECO:0000256" key="4">
    <source>
        <dbReference type="ARBA" id="ARBA00022989"/>
    </source>
</evidence>
<sequence>MPVVLLALAALFAVVAGANDGSAIVAAGLRVPGLRPITQIGLLLAALVLGPTVLFGTRVASTLAERLVPFGGQQQGVVLVAIVVSVGVVFTLARAGLPTSLTLALMGAITGAGLGAGLPVQLPVLGEVALAGILAPVLAGALGFALTRGGLRVVGGWRATRRARRLHLGAYCLQCLAYSANGGQKMLAVFAIATAGTVGSADWAFALAATGLFGLGLVGGVRRAAANLSRGVLAVHLRHALVAEVCSSVVVAGGGLAGIPLTMSQAVSGGLIGAGASESPARVRWATALRLAGAWLVTLPASIAAAALGGVLVRWAG</sequence>
<comment type="caution">
    <text evidence="7">The sequence shown here is derived from an EMBL/GenBank/DDBJ whole genome shotgun (WGS) entry which is preliminary data.</text>
</comment>
<evidence type="ECO:0000256" key="5">
    <source>
        <dbReference type="ARBA" id="ARBA00023136"/>
    </source>
</evidence>
<feature type="transmembrane region" description="Helical" evidence="6">
    <location>
        <begin position="241"/>
        <end position="261"/>
    </location>
</feature>
<dbReference type="PANTHER" id="PTHR11101:SF80">
    <property type="entry name" value="PHOSPHATE TRANSPORTER"/>
    <property type="match status" value="1"/>
</dbReference>
<feature type="transmembrane region" description="Helical" evidence="6">
    <location>
        <begin position="203"/>
        <end position="221"/>
    </location>
</feature>
<feature type="transmembrane region" description="Helical" evidence="6">
    <location>
        <begin position="77"/>
        <end position="97"/>
    </location>
</feature>
<comment type="subcellular location">
    <subcellularLocation>
        <location evidence="1">Membrane</location>
        <topology evidence="1">Multi-pass membrane protein</topology>
    </subcellularLocation>
</comment>
<dbReference type="Proteomes" id="UP000614996">
    <property type="component" value="Unassembled WGS sequence"/>
</dbReference>
<dbReference type="RefSeq" id="WP_207125532.1">
    <property type="nucleotide sequence ID" value="NZ_BOPO01000053.1"/>
</dbReference>
<dbReference type="GO" id="GO:0005315">
    <property type="term" value="F:phosphate transmembrane transporter activity"/>
    <property type="evidence" value="ECO:0007669"/>
    <property type="project" value="InterPro"/>
</dbReference>
<evidence type="ECO:0000313" key="8">
    <source>
        <dbReference type="Proteomes" id="UP000614996"/>
    </source>
</evidence>
<protein>
    <submittedName>
        <fullName evidence="7">Putative low-affinity inorganic phosphate transporter</fullName>
    </submittedName>
</protein>
<evidence type="ECO:0000256" key="2">
    <source>
        <dbReference type="ARBA" id="ARBA00022448"/>
    </source>
</evidence>
<evidence type="ECO:0000256" key="6">
    <source>
        <dbReference type="SAM" id="Phobius"/>
    </source>
</evidence>
<feature type="transmembrane region" description="Helical" evidence="6">
    <location>
        <begin position="292"/>
        <end position="313"/>
    </location>
</feature>
<evidence type="ECO:0000256" key="1">
    <source>
        <dbReference type="ARBA" id="ARBA00004141"/>
    </source>
</evidence>
<keyword evidence="3 6" id="KW-0812">Transmembrane</keyword>
<dbReference type="GO" id="GO:0035435">
    <property type="term" value="P:phosphate ion transmembrane transport"/>
    <property type="evidence" value="ECO:0007669"/>
    <property type="project" value="TreeGrafter"/>
</dbReference>
<dbReference type="EMBL" id="BOPO01000053">
    <property type="protein sequence ID" value="GIL27802.1"/>
    <property type="molecule type" value="Genomic_DNA"/>
</dbReference>
<accession>A0A8J4EK46</accession>
<dbReference type="GO" id="GO:0016020">
    <property type="term" value="C:membrane"/>
    <property type="evidence" value="ECO:0007669"/>
    <property type="project" value="UniProtKB-SubCell"/>
</dbReference>
<reference evidence="8" key="1">
    <citation type="journal article" date="2021" name="Int. J. Syst. Evol. Microbiol.">
        <title>Actinocatenispora comari sp. nov., an endophytic actinomycete isolated from aerial parts of Comarum salesowianum.</title>
        <authorList>
            <person name="Oyunbileg N."/>
            <person name="Iizaka Y."/>
            <person name="Hamada M."/>
            <person name="Davaapurev B.O."/>
            <person name="Fukumoto A."/>
            <person name="Tsetseg B."/>
            <person name="Kato F."/>
            <person name="Tamura T."/>
            <person name="Batkhuu J."/>
            <person name="Anzai Y."/>
        </authorList>
    </citation>
    <scope>NUCLEOTIDE SEQUENCE [LARGE SCALE GENOMIC DNA]</scope>
    <source>
        <strain evidence="8">NUM-2625</strain>
    </source>
</reference>